<feature type="region of interest" description="Disordered" evidence="1">
    <location>
        <begin position="18"/>
        <end position="42"/>
    </location>
</feature>
<evidence type="ECO:0000256" key="1">
    <source>
        <dbReference type="SAM" id="MobiDB-lite"/>
    </source>
</evidence>
<dbReference type="AlphaFoldDB" id="A0A5A5RQP2"/>
<protein>
    <submittedName>
        <fullName evidence="2">Uncharacterized protein</fullName>
    </submittedName>
</protein>
<organism evidence="2 3">
    <name type="scientific">Microcystis aeruginosa NIES-2520</name>
    <dbReference type="NCBI Taxonomy" id="2303982"/>
    <lineage>
        <taxon>Bacteria</taxon>
        <taxon>Bacillati</taxon>
        <taxon>Cyanobacteriota</taxon>
        <taxon>Cyanophyceae</taxon>
        <taxon>Oscillatoriophycideae</taxon>
        <taxon>Chroococcales</taxon>
        <taxon>Microcystaceae</taxon>
        <taxon>Microcystis</taxon>
    </lineage>
</organism>
<name>A0A5A5RQP2_MICAE</name>
<dbReference type="Proteomes" id="UP000324917">
    <property type="component" value="Unassembled WGS sequence"/>
</dbReference>
<evidence type="ECO:0000313" key="2">
    <source>
        <dbReference type="EMBL" id="GCA75507.1"/>
    </source>
</evidence>
<gene>
    <name evidence="2" type="ORF">MiTe_02341</name>
</gene>
<sequence length="42" mass="4714">MPLLLNLTQTENLRVMSHRQQEAAQRLKSAAVKEPEFSSSSS</sequence>
<comment type="caution">
    <text evidence="2">The sequence shown here is derived from an EMBL/GenBank/DDBJ whole genome shotgun (WGS) entry which is preliminary data.</text>
</comment>
<proteinExistence type="predicted"/>
<reference evidence="2 3" key="1">
    <citation type="submission" date="2018-09" db="EMBL/GenBank/DDBJ databases">
        <title>Evolutionary history of phycoerythrin pigmentation in the water bloom-forming cyanobacterium Microcystis aeruginosa.</title>
        <authorList>
            <person name="Tanabe Y."/>
            <person name="Tanabe Y."/>
            <person name="Yamaguchi H."/>
        </authorList>
    </citation>
    <scope>NUCLEOTIDE SEQUENCE [LARGE SCALE GENOMIC DNA]</scope>
    <source>
        <strain evidence="2 3">NIES-2520</strain>
    </source>
</reference>
<evidence type="ECO:0000313" key="3">
    <source>
        <dbReference type="Proteomes" id="UP000324917"/>
    </source>
</evidence>
<dbReference type="EMBL" id="BHVP01000039">
    <property type="protein sequence ID" value="GCA75507.1"/>
    <property type="molecule type" value="Genomic_DNA"/>
</dbReference>
<accession>A0A5A5RQP2</accession>